<dbReference type="AlphaFoldDB" id="S0FZ51"/>
<dbReference type="OrthoDB" id="9797506at2"/>
<dbReference type="Gene3D" id="3.90.280.10">
    <property type="entry name" value="PEBP-like"/>
    <property type="match status" value="1"/>
</dbReference>
<dbReference type="InterPro" id="IPR008914">
    <property type="entry name" value="PEBP"/>
</dbReference>
<reference evidence="1 2" key="1">
    <citation type="journal article" date="2013" name="Genome Announc.">
        <title>Draft Genome Sequence of Desulfotignum phosphitoxidans DSM 13687 Strain FiPS-3.</title>
        <authorList>
            <person name="Poehlein A."/>
            <person name="Daniel R."/>
            <person name="Simeonova D.D."/>
        </authorList>
    </citation>
    <scope>NUCLEOTIDE SEQUENCE [LARGE SCALE GENOMIC DNA]</scope>
    <source>
        <strain evidence="1 2">DSM 13687</strain>
    </source>
</reference>
<comment type="caution">
    <text evidence="1">The sequence shown here is derived from an EMBL/GenBank/DDBJ whole genome shotgun (WGS) entry which is preliminary data.</text>
</comment>
<dbReference type="PATRIC" id="fig|1286635.3.peg.4859"/>
<dbReference type="PANTHER" id="PTHR30289">
    <property type="entry name" value="UNCHARACTERIZED PROTEIN YBCL-RELATED"/>
    <property type="match status" value="1"/>
</dbReference>
<dbReference type="Pfam" id="PF01161">
    <property type="entry name" value="PBP"/>
    <property type="match status" value="1"/>
</dbReference>
<keyword evidence="2" id="KW-1185">Reference proteome</keyword>
<organism evidence="1 2">
    <name type="scientific">Desulfotignum phosphitoxidans DSM 13687</name>
    <dbReference type="NCBI Taxonomy" id="1286635"/>
    <lineage>
        <taxon>Bacteria</taxon>
        <taxon>Pseudomonadati</taxon>
        <taxon>Thermodesulfobacteriota</taxon>
        <taxon>Desulfobacteria</taxon>
        <taxon>Desulfobacterales</taxon>
        <taxon>Desulfobacteraceae</taxon>
        <taxon>Desulfotignum</taxon>
    </lineage>
</organism>
<dbReference type="SUPFAM" id="SSF49777">
    <property type="entry name" value="PEBP-like"/>
    <property type="match status" value="1"/>
</dbReference>
<dbReference type="EMBL" id="APJX01000020">
    <property type="protein sequence ID" value="EMS77207.1"/>
    <property type="molecule type" value="Genomic_DNA"/>
</dbReference>
<dbReference type="InterPro" id="IPR036610">
    <property type="entry name" value="PEBP-like_sf"/>
</dbReference>
<evidence type="ECO:0000313" key="2">
    <source>
        <dbReference type="Proteomes" id="UP000014216"/>
    </source>
</evidence>
<dbReference type="CDD" id="cd00865">
    <property type="entry name" value="PEBP_bact_arch"/>
    <property type="match status" value="1"/>
</dbReference>
<dbReference type="PANTHER" id="PTHR30289:SF1">
    <property type="entry name" value="PEBP (PHOSPHATIDYLETHANOLAMINE-BINDING PROTEIN) FAMILY PROTEIN"/>
    <property type="match status" value="1"/>
</dbReference>
<dbReference type="InterPro" id="IPR005247">
    <property type="entry name" value="YbhB_YbcL/LppC-like"/>
</dbReference>
<proteinExistence type="predicted"/>
<dbReference type="RefSeq" id="WP_006968796.1">
    <property type="nucleotide sequence ID" value="NZ_APJX01000020.1"/>
</dbReference>
<gene>
    <name evidence="1" type="ORF">Dpo_20c00130</name>
</gene>
<dbReference type="Proteomes" id="UP000014216">
    <property type="component" value="Unassembled WGS sequence"/>
</dbReference>
<sequence>MKLTSSAFKPGERIPSIYTCDGDNVNPPLEITGVPHEAESLVLIMDDPDVPRHLREDGMWDHWVVFNMPPDTSTIEENTEPDGTPGIGTNGKTGYFGPCPPDREHRYFFKVFALDTRLDLPDKSTKADVEKALAGHVLFHAELMGTYERNR</sequence>
<dbReference type="NCBIfam" id="TIGR00481">
    <property type="entry name" value="YbhB/YbcL family Raf kinase inhibitor-like protein"/>
    <property type="match status" value="1"/>
</dbReference>
<name>S0FZ51_9BACT</name>
<accession>S0FZ51</accession>
<protein>
    <submittedName>
        <fullName evidence="1">Putative phosphatidylethanolamine-binding family protein</fullName>
    </submittedName>
</protein>
<evidence type="ECO:0000313" key="1">
    <source>
        <dbReference type="EMBL" id="EMS77207.1"/>
    </source>
</evidence>